<dbReference type="InterPro" id="IPR017937">
    <property type="entry name" value="Thioredoxin_CS"/>
</dbReference>
<organism evidence="7">
    <name type="scientific">Salinimicrobium catena</name>
    <dbReference type="NCBI Taxonomy" id="390640"/>
    <lineage>
        <taxon>Bacteria</taxon>
        <taxon>Pseudomonadati</taxon>
        <taxon>Bacteroidota</taxon>
        <taxon>Flavobacteriia</taxon>
        <taxon>Flavobacteriales</taxon>
        <taxon>Flavobacteriaceae</taxon>
        <taxon>Salinimicrobium</taxon>
    </lineage>
</organism>
<dbReference type="InterPro" id="IPR013740">
    <property type="entry name" value="Redoxin"/>
</dbReference>
<sequence>MKILTSKKTIVLFITCLTIFACNSPADISGRLEGVKEEGLKLYLIKPGSLKELAASYLGKVIDSTVVDSNGHFEFRNLPMAKEPVLLELAVARPGKATNFLISDDPVYSNYMPVIWHSEPLQITAEVNRFQNSLSIQDPSEANKALLELRDINLAAYENYLAGKQWQVKDGSELLEKEHAVLQYQTQLIQFANSTKHLLPALVALRWVSPEGNYERVPEFLVNQCEKWKKVQPDHSWVKQLCQASDPADLPVLEGDAFPDFQLPTLNKDTISLKKQLGEKLTIIDLWASWCAPCRRENREVLVPLWEEYHDQGLQIIAYGLESDEATWRKAAERDGADRWLQASDLQGDDAAFLKKIRVKIIPANFILDDKGVVIAKNVYGEALTNLVESYLRKE</sequence>
<comment type="subcellular location">
    <subcellularLocation>
        <location evidence="1">Cell envelope</location>
    </subcellularLocation>
</comment>
<evidence type="ECO:0000256" key="3">
    <source>
        <dbReference type="ARBA" id="ARBA00023157"/>
    </source>
</evidence>
<dbReference type="Pfam" id="PF08534">
    <property type="entry name" value="Redoxin"/>
    <property type="match status" value="1"/>
</dbReference>
<evidence type="ECO:0000256" key="2">
    <source>
        <dbReference type="ARBA" id="ARBA00022748"/>
    </source>
</evidence>
<protein>
    <submittedName>
        <fullName evidence="7">TlpA family protein disulfide reductase</fullName>
    </submittedName>
</protein>
<dbReference type="GO" id="GO:0017004">
    <property type="term" value="P:cytochrome complex assembly"/>
    <property type="evidence" value="ECO:0007669"/>
    <property type="project" value="UniProtKB-KW"/>
</dbReference>
<dbReference type="EMBL" id="DSEE01000375">
    <property type="protein sequence ID" value="HER40576.1"/>
    <property type="molecule type" value="Genomic_DNA"/>
</dbReference>
<dbReference type="InterPro" id="IPR036249">
    <property type="entry name" value="Thioredoxin-like_sf"/>
</dbReference>
<keyword evidence="2" id="KW-0201">Cytochrome c-type biogenesis</keyword>
<dbReference type="PROSITE" id="PS51257">
    <property type="entry name" value="PROKAR_LIPOPROTEIN"/>
    <property type="match status" value="1"/>
</dbReference>
<dbReference type="AlphaFoldDB" id="A0A7C2RMY2"/>
<reference evidence="7" key="1">
    <citation type="journal article" date="2020" name="mSystems">
        <title>Genome- and Community-Level Interaction Insights into Carbon Utilization and Element Cycling Functions of Hydrothermarchaeota in Hydrothermal Sediment.</title>
        <authorList>
            <person name="Zhou Z."/>
            <person name="Liu Y."/>
            <person name="Xu W."/>
            <person name="Pan J."/>
            <person name="Luo Z.H."/>
            <person name="Li M."/>
        </authorList>
    </citation>
    <scope>NUCLEOTIDE SEQUENCE [LARGE SCALE GENOMIC DNA]</scope>
    <source>
        <strain evidence="7">SpSt-1235</strain>
    </source>
</reference>
<keyword evidence="3" id="KW-1015">Disulfide bond</keyword>
<dbReference type="PANTHER" id="PTHR42852">
    <property type="entry name" value="THIOL:DISULFIDE INTERCHANGE PROTEIN DSBE"/>
    <property type="match status" value="1"/>
</dbReference>
<feature type="chain" id="PRO_5028272257" evidence="5">
    <location>
        <begin position="27"/>
        <end position="395"/>
    </location>
</feature>
<name>A0A7C2RMY2_9FLAO</name>
<dbReference type="PROSITE" id="PS00194">
    <property type="entry name" value="THIOREDOXIN_1"/>
    <property type="match status" value="1"/>
</dbReference>
<feature type="domain" description="Thioredoxin" evidence="6">
    <location>
        <begin position="252"/>
        <end position="395"/>
    </location>
</feature>
<dbReference type="PANTHER" id="PTHR42852:SF6">
    <property type="entry name" value="THIOL:DISULFIDE INTERCHANGE PROTEIN DSBE"/>
    <property type="match status" value="1"/>
</dbReference>
<keyword evidence="5" id="KW-0732">Signal</keyword>
<accession>A0A7C2RMY2</accession>
<dbReference type="InterPro" id="IPR050553">
    <property type="entry name" value="Thioredoxin_ResA/DsbE_sf"/>
</dbReference>
<dbReference type="InterPro" id="IPR013766">
    <property type="entry name" value="Thioredoxin_domain"/>
</dbReference>
<evidence type="ECO:0000313" key="7">
    <source>
        <dbReference type="EMBL" id="HER40576.1"/>
    </source>
</evidence>
<proteinExistence type="predicted"/>
<dbReference type="SUPFAM" id="SSF52833">
    <property type="entry name" value="Thioredoxin-like"/>
    <property type="match status" value="1"/>
</dbReference>
<dbReference type="Proteomes" id="UP000885753">
    <property type="component" value="Unassembled WGS sequence"/>
</dbReference>
<dbReference type="Gene3D" id="3.40.30.10">
    <property type="entry name" value="Glutaredoxin"/>
    <property type="match status" value="1"/>
</dbReference>
<evidence type="ECO:0000256" key="5">
    <source>
        <dbReference type="SAM" id="SignalP"/>
    </source>
</evidence>
<evidence type="ECO:0000259" key="6">
    <source>
        <dbReference type="PROSITE" id="PS51352"/>
    </source>
</evidence>
<comment type="caution">
    <text evidence="7">The sequence shown here is derived from an EMBL/GenBank/DDBJ whole genome shotgun (WGS) entry which is preliminary data.</text>
</comment>
<dbReference type="GO" id="GO:0016491">
    <property type="term" value="F:oxidoreductase activity"/>
    <property type="evidence" value="ECO:0007669"/>
    <property type="project" value="InterPro"/>
</dbReference>
<evidence type="ECO:0000256" key="1">
    <source>
        <dbReference type="ARBA" id="ARBA00004196"/>
    </source>
</evidence>
<gene>
    <name evidence="7" type="ORF">ENO10_05085</name>
</gene>
<dbReference type="PROSITE" id="PS51352">
    <property type="entry name" value="THIOREDOXIN_2"/>
    <property type="match status" value="1"/>
</dbReference>
<feature type="signal peptide" evidence="5">
    <location>
        <begin position="1"/>
        <end position="26"/>
    </location>
</feature>
<dbReference type="GO" id="GO:0030313">
    <property type="term" value="C:cell envelope"/>
    <property type="evidence" value="ECO:0007669"/>
    <property type="project" value="UniProtKB-SubCell"/>
</dbReference>
<evidence type="ECO:0000256" key="4">
    <source>
        <dbReference type="ARBA" id="ARBA00023284"/>
    </source>
</evidence>
<dbReference type="CDD" id="cd02966">
    <property type="entry name" value="TlpA_like_family"/>
    <property type="match status" value="1"/>
</dbReference>
<keyword evidence="4" id="KW-0676">Redox-active center</keyword>